<feature type="region of interest" description="Disordered" evidence="1">
    <location>
        <begin position="95"/>
        <end position="119"/>
    </location>
</feature>
<dbReference type="Proteomes" id="UP000324222">
    <property type="component" value="Unassembled WGS sequence"/>
</dbReference>
<comment type="caution">
    <text evidence="2">The sequence shown here is derived from an EMBL/GenBank/DDBJ whole genome shotgun (WGS) entry which is preliminary data.</text>
</comment>
<feature type="region of interest" description="Disordered" evidence="1">
    <location>
        <begin position="1"/>
        <end position="21"/>
    </location>
</feature>
<evidence type="ECO:0000313" key="2">
    <source>
        <dbReference type="EMBL" id="MPC51287.1"/>
    </source>
</evidence>
<gene>
    <name evidence="2" type="ORF">E2C01_045131</name>
</gene>
<dbReference type="EMBL" id="VSRR010010077">
    <property type="protein sequence ID" value="MPC51287.1"/>
    <property type="molecule type" value="Genomic_DNA"/>
</dbReference>
<sequence length="119" mass="12350">MAGRLMSEGRGRRGGGLLSQVTKRDCVRERGQTRGVTAARCRAACAWVEERDGGGRGHRGGVDAGGWCEVLAHLALSGGQMAGVGRPMAAAGRLGHTQRLGGTNERTRWRGAPGGGART</sequence>
<organism evidence="2 3">
    <name type="scientific">Portunus trituberculatus</name>
    <name type="common">Swimming crab</name>
    <name type="synonym">Neptunus trituberculatus</name>
    <dbReference type="NCBI Taxonomy" id="210409"/>
    <lineage>
        <taxon>Eukaryota</taxon>
        <taxon>Metazoa</taxon>
        <taxon>Ecdysozoa</taxon>
        <taxon>Arthropoda</taxon>
        <taxon>Crustacea</taxon>
        <taxon>Multicrustacea</taxon>
        <taxon>Malacostraca</taxon>
        <taxon>Eumalacostraca</taxon>
        <taxon>Eucarida</taxon>
        <taxon>Decapoda</taxon>
        <taxon>Pleocyemata</taxon>
        <taxon>Brachyura</taxon>
        <taxon>Eubrachyura</taxon>
        <taxon>Portunoidea</taxon>
        <taxon>Portunidae</taxon>
        <taxon>Portuninae</taxon>
        <taxon>Portunus</taxon>
    </lineage>
</organism>
<keyword evidence="3" id="KW-1185">Reference proteome</keyword>
<evidence type="ECO:0000313" key="3">
    <source>
        <dbReference type="Proteomes" id="UP000324222"/>
    </source>
</evidence>
<accession>A0A5B7G0Z0</accession>
<proteinExistence type="predicted"/>
<reference evidence="2 3" key="1">
    <citation type="submission" date="2019-05" db="EMBL/GenBank/DDBJ databases">
        <title>Another draft genome of Portunus trituberculatus and its Hox gene families provides insights of decapod evolution.</title>
        <authorList>
            <person name="Jeong J.-H."/>
            <person name="Song I."/>
            <person name="Kim S."/>
            <person name="Choi T."/>
            <person name="Kim D."/>
            <person name="Ryu S."/>
            <person name="Kim W."/>
        </authorList>
    </citation>
    <scope>NUCLEOTIDE SEQUENCE [LARGE SCALE GENOMIC DNA]</scope>
    <source>
        <tissue evidence="2">Muscle</tissue>
    </source>
</reference>
<dbReference type="AlphaFoldDB" id="A0A5B7G0Z0"/>
<protein>
    <submittedName>
        <fullName evidence="2">Uncharacterized protein</fullName>
    </submittedName>
</protein>
<name>A0A5B7G0Z0_PORTR</name>
<evidence type="ECO:0000256" key="1">
    <source>
        <dbReference type="SAM" id="MobiDB-lite"/>
    </source>
</evidence>